<organism evidence="2 3">
    <name type="scientific">Rhodococcus hoagii</name>
    <name type="common">Corynebacterium equii</name>
    <dbReference type="NCBI Taxonomy" id="43767"/>
    <lineage>
        <taxon>Bacteria</taxon>
        <taxon>Bacillati</taxon>
        <taxon>Actinomycetota</taxon>
        <taxon>Actinomycetes</taxon>
        <taxon>Mycobacteriales</taxon>
        <taxon>Nocardiaceae</taxon>
        <taxon>Prescottella</taxon>
    </lineage>
</organism>
<evidence type="ECO:0000313" key="2">
    <source>
        <dbReference type="EMBL" id="MBM4715835.1"/>
    </source>
</evidence>
<feature type="compositionally biased region" description="Basic and acidic residues" evidence="1">
    <location>
        <begin position="11"/>
        <end position="22"/>
    </location>
</feature>
<evidence type="ECO:0000313" key="3">
    <source>
        <dbReference type="Proteomes" id="UP000706122"/>
    </source>
</evidence>
<name>A0AAE2W8L6_RHOHA</name>
<dbReference type="AlphaFoldDB" id="A0AAE2W8L6"/>
<dbReference type="Proteomes" id="UP000706122">
    <property type="component" value="Unassembled WGS sequence"/>
</dbReference>
<gene>
    <name evidence="2" type="ORF">GS551_16825</name>
</gene>
<feature type="compositionally biased region" description="Basic and acidic residues" evidence="1">
    <location>
        <begin position="37"/>
        <end position="47"/>
    </location>
</feature>
<comment type="caution">
    <text evidence="2">The sequence shown here is derived from an EMBL/GenBank/DDBJ whole genome shotgun (WGS) entry which is preliminary data.</text>
</comment>
<accession>A0AAE2W8L6</accession>
<proteinExistence type="predicted"/>
<feature type="region of interest" description="Disordered" evidence="1">
    <location>
        <begin position="1"/>
        <end position="65"/>
    </location>
</feature>
<reference evidence="2" key="1">
    <citation type="submission" date="2019-11" db="EMBL/GenBank/DDBJ databases">
        <title>Spread of Macrolides and rifampicin resistant Rhodococcus equi in clinical isolates in the USA.</title>
        <authorList>
            <person name="Alvarez-Narvaez S."/>
            <person name="Huber L."/>
            <person name="Cohen N.D."/>
            <person name="Slovis N."/>
            <person name="Greiter M."/>
            <person name="Giguere S."/>
            <person name="Hart K."/>
        </authorList>
    </citation>
    <scope>NUCLEOTIDE SEQUENCE</scope>
    <source>
        <strain evidence="2">Lh_5</strain>
    </source>
</reference>
<sequence>MQRGKSIGRYLEPKIERDEHGNAKNPGVALTETTSHQAERKAEDHERRHGRSSRRGMGYYLDRAE</sequence>
<evidence type="ECO:0000256" key="1">
    <source>
        <dbReference type="SAM" id="MobiDB-lite"/>
    </source>
</evidence>
<protein>
    <submittedName>
        <fullName evidence="2">Uncharacterized protein</fullName>
    </submittedName>
</protein>
<dbReference type="RefSeq" id="WP_157419592.1">
    <property type="nucleotide sequence ID" value="NZ_LRQY01000037.1"/>
</dbReference>
<dbReference type="EMBL" id="WUYC01000004">
    <property type="protein sequence ID" value="MBM4715835.1"/>
    <property type="molecule type" value="Genomic_DNA"/>
</dbReference>